<keyword evidence="6 7" id="KW-0472">Membrane</keyword>
<feature type="transmembrane region" description="Helical" evidence="7">
    <location>
        <begin position="101"/>
        <end position="121"/>
    </location>
</feature>
<sequence length="451" mass="53188">MKNFKNSDWIIPVSIAVHLFIINSFLYFLTPETYTHIYYILHYNISWLLITYGLSYYTRKRKEGFFTNIHKVIQLYLIYGLAYFALFGITGRIYKSLEQQLFIYLMICVALTAYRVVFFWLRRKYRMWGGNSVKVVVLGRDKNLKKIRKVFDDSELGYRYMGYFDDKKSKSPTFLGPVMDCFLYILENDIDEIYCVASKFNSKELRNLIDFADNNLIRVKIIPDNKEIYSRGMFIELYETVPVLNLRRVPLDTLFARVVKRTFDLFFSSLVIITILSWLTPIMYILIKSESPGNLYFKQKRHGLKRKTFWCYKFRSMAPSTDADSKMATKGDMRVTRVGRIIRKTSIDELPQFINVFLGEMSVVGPRPHMELHTEDYEVSVDKYLVRHFVKPGITGLAQIKGYRGEIGEKKDILNRTKLDIFYVEKWSLKLDIKIIVQTVINAVRGEENAY</sequence>
<dbReference type="Proteomes" id="UP000740413">
    <property type="component" value="Unassembled WGS sequence"/>
</dbReference>
<evidence type="ECO:0000256" key="3">
    <source>
        <dbReference type="ARBA" id="ARBA00022679"/>
    </source>
</evidence>
<dbReference type="Pfam" id="PF02397">
    <property type="entry name" value="Bac_transf"/>
    <property type="match status" value="1"/>
</dbReference>
<comment type="similarity">
    <text evidence="2">Belongs to the bacterial sugar transferase family.</text>
</comment>
<evidence type="ECO:0000256" key="4">
    <source>
        <dbReference type="ARBA" id="ARBA00022692"/>
    </source>
</evidence>
<evidence type="ECO:0000256" key="2">
    <source>
        <dbReference type="ARBA" id="ARBA00006464"/>
    </source>
</evidence>
<evidence type="ECO:0000313" key="9">
    <source>
        <dbReference type="EMBL" id="MBT2159744.1"/>
    </source>
</evidence>
<dbReference type="PANTHER" id="PTHR30576:SF0">
    <property type="entry name" value="UNDECAPRENYL-PHOSPHATE N-ACETYLGALACTOSAMINYL 1-PHOSPHATE TRANSFERASE-RELATED"/>
    <property type="match status" value="1"/>
</dbReference>
<protein>
    <submittedName>
        <fullName evidence="9">Exopolysaccharide biosynthesis polyprenyl glycosylphosphotransferase</fullName>
    </submittedName>
</protein>
<comment type="caution">
    <text evidence="9">The sequence shown here is derived from an EMBL/GenBank/DDBJ whole genome shotgun (WGS) entry which is preliminary data.</text>
</comment>
<gene>
    <name evidence="9" type="ORF">HW347_00625</name>
</gene>
<dbReference type="Gene3D" id="3.40.50.720">
    <property type="entry name" value="NAD(P)-binding Rossmann-like Domain"/>
    <property type="match status" value="1"/>
</dbReference>
<reference evidence="9 10" key="1">
    <citation type="submission" date="2020-06" db="EMBL/GenBank/DDBJ databases">
        <authorList>
            <person name="Isaeva M.P."/>
            <person name="Chernysheva N.Y."/>
        </authorList>
    </citation>
    <scope>NUCLEOTIDE SEQUENCE [LARGE SCALE GENOMIC DNA]</scope>
    <source>
        <strain evidence="9 10">KMM 6746</strain>
    </source>
</reference>
<evidence type="ECO:0000259" key="8">
    <source>
        <dbReference type="Pfam" id="PF02397"/>
    </source>
</evidence>
<dbReference type="PANTHER" id="PTHR30576">
    <property type="entry name" value="COLANIC BIOSYNTHESIS UDP-GLUCOSE LIPID CARRIER TRANSFERASE"/>
    <property type="match status" value="1"/>
</dbReference>
<dbReference type="RefSeq" id="WP_214610037.1">
    <property type="nucleotide sequence ID" value="NZ_JACATN010000001.1"/>
</dbReference>
<feature type="transmembrane region" description="Helical" evidence="7">
    <location>
        <begin position="36"/>
        <end position="54"/>
    </location>
</feature>
<keyword evidence="3" id="KW-0808">Transferase</keyword>
<evidence type="ECO:0000256" key="6">
    <source>
        <dbReference type="ARBA" id="ARBA00023136"/>
    </source>
</evidence>
<dbReference type="InterPro" id="IPR017475">
    <property type="entry name" value="EPS_sugar_tfrase"/>
</dbReference>
<feature type="domain" description="Bacterial sugar transferase" evidence="8">
    <location>
        <begin position="260"/>
        <end position="443"/>
    </location>
</feature>
<evidence type="ECO:0000313" key="10">
    <source>
        <dbReference type="Proteomes" id="UP000740413"/>
    </source>
</evidence>
<keyword evidence="10" id="KW-1185">Reference proteome</keyword>
<evidence type="ECO:0000256" key="7">
    <source>
        <dbReference type="SAM" id="Phobius"/>
    </source>
</evidence>
<feature type="transmembrane region" description="Helical" evidence="7">
    <location>
        <begin position="265"/>
        <end position="287"/>
    </location>
</feature>
<feature type="transmembrane region" description="Helical" evidence="7">
    <location>
        <begin position="9"/>
        <end position="30"/>
    </location>
</feature>
<comment type="subcellular location">
    <subcellularLocation>
        <location evidence="1">Membrane</location>
        <topology evidence="1">Multi-pass membrane protein</topology>
    </subcellularLocation>
</comment>
<accession>A0ABS5W8J3</accession>
<dbReference type="NCBIfam" id="TIGR03025">
    <property type="entry name" value="EPS_sugtrans"/>
    <property type="match status" value="1"/>
</dbReference>
<organism evidence="9 10">
    <name type="scientific">Zobellia barbeyronii</name>
    <dbReference type="NCBI Taxonomy" id="2748009"/>
    <lineage>
        <taxon>Bacteria</taxon>
        <taxon>Pseudomonadati</taxon>
        <taxon>Bacteroidota</taxon>
        <taxon>Flavobacteriia</taxon>
        <taxon>Flavobacteriales</taxon>
        <taxon>Flavobacteriaceae</taxon>
        <taxon>Zobellia</taxon>
    </lineage>
</organism>
<keyword evidence="4 7" id="KW-0812">Transmembrane</keyword>
<reference evidence="10" key="2">
    <citation type="submission" date="2023-07" db="EMBL/GenBank/DDBJ databases">
        <title>Zobellia barbeyronii sp. nov., a new marine flavobacterium, isolated from green and red algae.</title>
        <authorList>
            <person name="Nedashkovskaya O.I."/>
            <person name="Otstavnykh N."/>
            <person name="Zhukova N."/>
            <person name="Guzev K."/>
            <person name="Chausova V."/>
            <person name="Tekutyeva L."/>
            <person name="Mikhailov V."/>
            <person name="Isaeva M."/>
        </authorList>
    </citation>
    <scope>NUCLEOTIDE SEQUENCE [LARGE SCALE GENOMIC DNA]</scope>
    <source>
        <strain evidence="10">KMM 6746</strain>
    </source>
</reference>
<dbReference type="InterPro" id="IPR003362">
    <property type="entry name" value="Bact_transf"/>
</dbReference>
<feature type="transmembrane region" description="Helical" evidence="7">
    <location>
        <begin position="75"/>
        <end position="95"/>
    </location>
</feature>
<keyword evidence="5 7" id="KW-1133">Transmembrane helix</keyword>
<evidence type="ECO:0000256" key="1">
    <source>
        <dbReference type="ARBA" id="ARBA00004141"/>
    </source>
</evidence>
<dbReference type="Pfam" id="PF13727">
    <property type="entry name" value="CoA_binding_3"/>
    <property type="match status" value="1"/>
</dbReference>
<dbReference type="EMBL" id="JACATN010000001">
    <property type="protein sequence ID" value="MBT2159744.1"/>
    <property type="molecule type" value="Genomic_DNA"/>
</dbReference>
<name>A0ABS5W8J3_9FLAO</name>
<proteinExistence type="inferred from homology"/>
<evidence type="ECO:0000256" key="5">
    <source>
        <dbReference type="ARBA" id="ARBA00022989"/>
    </source>
</evidence>